<feature type="region of interest" description="Disordered" evidence="1">
    <location>
        <begin position="1"/>
        <end position="36"/>
    </location>
</feature>
<sequence>MFHDVTRKTKKEKGFKSPNGLATATPKTHGTQASSSSGVKSFFKLNVARTSSAGRPLIILAKVLQLEMMNNLNLLNKFVKKSIGRCIG</sequence>
<dbReference type="AlphaFoldDB" id="A0A915K202"/>
<proteinExistence type="predicted"/>
<accession>A0A915K202</accession>
<dbReference type="WBParaSite" id="nRc.2.0.1.t32250-RA">
    <property type="protein sequence ID" value="nRc.2.0.1.t32250-RA"/>
    <property type="gene ID" value="nRc.2.0.1.g32250"/>
</dbReference>
<feature type="compositionally biased region" description="Basic and acidic residues" evidence="1">
    <location>
        <begin position="1"/>
        <end position="15"/>
    </location>
</feature>
<feature type="compositionally biased region" description="Polar residues" evidence="1">
    <location>
        <begin position="20"/>
        <end position="36"/>
    </location>
</feature>
<reference evidence="3" key="1">
    <citation type="submission" date="2022-11" db="UniProtKB">
        <authorList>
            <consortium name="WormBaseParasite"/>
        </authorList>
    </citation>
    <scope>IDENTIFICATION</scope>
</reference>
<name>A0A915K202_ROMCU</name>
<dbReference type="Proteomes" id="UP000887565">
    <property type="component" value="Unplaced"/>
</dbReference>
<evidence type="ECO:0000256" key="1">
    <source>
        <dbReference type="SAM" id="MobiDB-lite"/>
    </source>
</evidence>
<evidence type="ECO:0000313" key="2">
    <source>
        <dbReference type="Proteomes" id="UP000887565"/>
    </source>
</evidence>
<organism evidence="2 3">
    <name type="scientific">Romanomermis culicivorax</name>
    <name type="common">Nematode worm</name>
    <dbReference type="NCBI Taxonomy" id="13658"/>
    <lineage>
        <taxon>Eukaryota</taxon>
        <taxon>Metazoa</taxon>
        <taxon>Ecdysozoa</taxon>
        <taxon>Nematoda</taxon>
        <taxon>Enoplea</taxon>
        <taxon>Dorylaimia</taxon>
        <taxon>Mermithida</taxon>
        <taxon>Mermithoidea</taxon>
        <taxon>Mermithidae</taxon>
        <taxon>Romanomermis</taxon>
    </lineage>
</organism>
<evidence type="ECO:0000313" key="3">
    <source>
        <dbReference type="WBParaSite" id="nRc.2.0.1.t32250-RA"/>
    </source>
</evidence>
<protein>
    <submittedName>
        <fullName evidence="3">Uncharacterized protein</fullName>
    </submittedName>
</protein>
<keyword evidence="2" id="KW-1185">Reference proteome</keyword>